<evidence type="ECO:0000313" key="3">
    <source>
        <dbReference type="Proteomes" id="UP001164459"/>
    </source>
</evidence>
<dbReference type="InterPro" id="IPR058799">
    <property type="entry name" value="CgnE_B"/>
</dbReference>
<gene>
    <name evidence="2" type="ORF">O0S08_35435</name>
</gene>
<proteinExistence type="predicted"/>
<evidence type="ECO:0000259" key="1">
    <source>
        <dbReference type="Pfam" id="PF26231"/>
    </source>
</evidence>
<reference evidence="2" key="1">
    <citation type="submission" date="2022-11" db="EMBL/GenBank/DDBJ databases">
        <title>Minimal conservation of predation-associated metabolite biosynthetic gene clusters underscores biosynthetic potential of Myxococcota including descriptions for ten novel species: Archangium lansinium sp. nov., Myxococcus landrumus sp. nov., Nannocystis bai.</title>
        <authorList>
            <person name="Ahearne A."/>
            <person name="Stevens C."/>
            <person name="Dowd S."/>
        </authorList>
    </citation>
    <scope>NUCLEOTIDE SEQUENCE</scope>
    <source>
        <strain evidence="2">Fl3</strain>
    </source>
</reference>
<evidence type="ECO:0000313" key="2">
    <source>
        <dbReference type="EMBL" id="WAS91506.1"/>
    </source>
</evidence>
<sequence>MQATTFFKRLFDRTMPVLVDDARHLPFLARRGFTARPIGDFDFASTTAQPVFVIFTEAAAHEAFLQRWGEIPGITAHLSLAKFDTSPEIIEYSIDQLLDIDFAATLARRSAHYDAILSCDYAEVTPPHGPLRCSMGESVEIANRDDEMEPGWLYSVSEFLEASLVNIERDRSTFCLDGEFAFDGLIYLFNNPELRSRVGWMLEEWVRLAARGGNSATLVGNSVTRLTLGGLDRTEQLLELTGGKERQSAATEFAFGCVDYSLAAQDWSRNSVMHESFWGIHVGIGMGQDIPHFDLIARRAECRHLHLEPASPAEHAPPPA</sequence>
<dbReference type="Proteomes" id="UP001164459">
    <property type="component" value="Chromosome"/>
</dbReference>
<feature type="domain" description="Crocagin biosynthetic protein CgnE/B" evidence="1">
    <location>
        <begin position="12"/>
        <end position="303"/>
    </location>
</feature>
<organism evidence="2 3">
    <name type="scientific">Nannocystis punicea</name>
    <dbReference type="NCBI Taxonomy" id="2995304"/>
    <lineage>
        <taxon>Bacteria</taxon>
        <taxon>Pseudomonadati</taxon>
        <taxon>Myxococcota</taxon>
        <taxon>Polyangia</taxon>
        <taxon>Nannocystales</taxon>
        <taxon>Nannocystaceae</taxon>
        <taxon>Nannocystis</taxon>
    </lineage>
</organism>
<dbReference type="EMBL" id="CP114040">
    <property type="protein sequence ID" value="WAS91506.1"/>
    <property type="molecule type" value="Genomic_DNA"/>
</dbReference>
<dbReference type="Pfam" id="PF26231">
    <property type="entry name" value="CgnE_B"/>
    <property type="match status" value="1"/>
</dbReference>
<keyword evidence="3" id="KW-1185">Reference proteome</keyword>
<accession>A0ABY7GX19</accession>
<protein>
    <recommendedName>
        <fullName evidence="1">Crocagin biosynthetic protein CgnE/B domain-containing protein</fullName>
    </recommendedName>
</protein>
<dbReference type="RefSeq" id="WP_269033868.1">
    <property type="nucleotide sequence ID" value="NZ_CP114040.1"/>
</dbReference>
<name>A0ABY7GX19_9BACT</name>